<dbReference type="Gene3D" id="2.130.10.10">
    <property type="entry name" value="YVTN repeat-like/Quinoprotein amine dehydrogenase"/>
    <property type="match status" value="1"/>
</dbReference>
<dbReference type="InterPro" id="IPR036322">
    <property type="entry name" value="WD40_repeat_dom_sf"/>
</dbReference>
<dbReference type="GO" id="GO:0080008">
    <property type="term" value="C:Cul4-RING E3 ubiquitin ligase complex"/>
    <property type="evidence" value="ECO:0007669"/>
    <property type="project" value="TreeGrafter"/>
</dbReference>
<dbReference type="InterPro" id="IPR052254">
    <property type="entry name" value="CUL4-DDB1_E3_ligase_receptor"/>
</dbReference>
<evidence type="ECO:0000313" key="4">
    <source>
        <dbReference type="Proteomes" id="UP000651452"/>
    </source>
</evidence>
<gene>
    <name evidence="3" type="ORF">EKO04_000356</name>
</gene>
<dbReference type="PANTHER" id="PTHR44472">
    <property type="entry name" value="DDB1- AND CUL4-ASSOCIATED FACTOR 4-RELATED"/>
    <property type="match status" value="1"/>
</dbReference>
<evidence type="ECO:0000256" key="1">
    <source>
        <dbReference type="ARBA" id="ARBA00022574"/>
    </source>
</evidence>
<dbReference type="AlphaFoldDB" id="A0A8H7JDC9"/>
<reference evidence="3" key="2">
    <citation type="submission" date="2020-09" db="EMBL/GenBank/DDBJ databases">
        <title>Reference genome assembly for Australian Ascochyta lentis isolate Al4.</title>
        <authorList>
            <person name="Lee R.C."/>
            <person name="Farfan-Caceres L.M."/>
            <person name="Debler J.W."/>
            <person name="Williams A.H."/>
            <person name="Henares B.M."/>
        </authorList>
    </citation>
    <scope>NUCLEOTIDE SEQUENCE</scope>
    <source>
        <strain evidence="3">Al4</strain>
    </source>
</reference>
<comment type="caution">
    <text evidence="3">The sequence shown here is derived from an EMBL/GenBank/DDBJ whole genome shotgun (WGS) entry which is preliminary data.</text>
</comment>
<organism evidence="3 4">
    <name type="scientific">Ascochyta lentis</name>
    <dbReference type="NCBI Taxonomy" id="205686"/>
    <lineage>
        <taxon>Eukaryota</taxon>
        <taxon>Fungi</taxon>
        <taxon>Dikarya</taxon>
        <taxon>Ascomycota</taxon>
        <taxon>Pezizomycotina</taxon>
        <taxon>Dothideomycetes</taxon>
        <taxon>Pleosporomycetidae</taxon>
        <taxon>Pleosporales</taxon>
        <taxon>Pleosporineae</taxon>
        <taxon>Didymellaceae</taxon>
        <taxon>Ascochyta</taxon>
    </lineage>
</organism>
<keyword evidence="1" id="KW-0853">WD repeat</keyword>
<dbReference type="EMBL" id="RZGK01000002">
    <property type="protein sequence ID" value="KAF9701027.1"/>
    <property type="molecule type" value="Genomic_DNA"/>
</dbReference>
<accession>A0A8H7JDC9</accession>
<dbReference type="Proteomes" id="UP000651452">
    <property type="component" value="Unassembled WGS sequence"/>
</dbReference>
<dbReference type="OrthoDB" id="128867at2759"/>
<dbReference type="InterPro" id="IPR015943">
    <property type="entry name" value="WD40/YVTN_repeat-like_dom_sf"/>
</dbReference>
<evidence type="ECO:0000256" key="2">
    <source>
        <dbReference type="ARBA" id="ARBA00022737"/>
    </source>
</evidence>
<protein>
    <submittedName>
        <fullName evidence="3">Uncharacterized protein</fullName>
    </submittedName>
</protein>
<reference evidence="3" key="1">
    <citation type="submission" date="2018-12" db="EMBL/GenBank/DDBJ databases">
        <authorList>
            <person name="Syme R.A."/>
            <person name="Farfan-Caceres L."/>
            <person name="Lichtenzveig J."/>
        </authorList>
    </citation>
    <scope>NUCLEOTIDE SEQUENCE</scope>
    <source>
        <strain evidence="3">Al4</strain>
    </source>
</reference>
<keyword evidence="4" id="KW-1185">Reference proteome</keyword>
<dbReference type="SUPFAM" id="SSF50978">
    <property type="entry name" value="WD40 repeat-like"/>
    <property type="match status" value="1"/>
</dbReference>
<sequence length="509" mass="57389">MNGQHIPGFYYDQEKKKYFKIQSQSAARGLDLKYSTSNLIKERRKENVQKAATARTTRIQKERVVRRHASNLTQSDLEREIGYKRRSFYLQNLWPEACMSGVRATSKPVTSTANNEVIRFFDRDPVSKTIYAACGENKVKRRQHLGDDQAGNLHNSQSRDKLRALDTKSRYGYYPWDDISRTTSTVSSFQYMPSSGALAVTTIGSDRPPIIQLSDPERDGPHISQVFTPKACSAIWTSAARPPSFSLSLDLSSTIAANETEHLAVAAQQSLLLFTRSPSGSWDSQTVLPDLHADILALEWLNHTTLALGCRNGKIHLYDTRSGGTSHILTHPYPTSKIKRADDATRIVCSGLQDTLFLYDIRSPRLSTHRERSGKLNTKHHHYNETYFKTLYPGGHDYKRRRKMTHTAFAKWSQPVLSYPHTNLDDLDLDVAVNARLGLVAAAQDGYHCDKAIRVSNLWTGRTVREFDPPGEKARGHSKVRDLKWMDDEESGGGGLWSTWGGSIASFAW</sequence>
<evidence type="ECO:0000313" key="3">
    <source>
        <dbReference type="EMBL" id="KAF9701027.1"/>
    </source>
</evidence>
<dbReference type="PANTHER" id="PTHR44472:SF1">
    <property type="entry name" value="DDB1 AND CUL4 ASSOCIATED FACTOR 4"/>
    <property type="match status" value="1"/>
</dbReference>
<name>A0A8H7JDC9_9PLEO</name>
<proteinExistence type="predicted"/>
<keyword evidence="2" id="KW-0677">Repeat</keyword>